<dbReference type="GO" id="GO:0004674">
    <property type="term" value="F:protein serine/threonine kinase activity"/>
    <property type="evidence" value="ECO:0007669"/>
    <property type="project" value="TreeGrafter"/>
</dbReference>
<evidence type="ECO:0000259" key="2">
    <source>
        <dbReference type="PROSITE" id="PS50011"/>
    </source>
</evidence>
<organism evidence="3 4">
    <name type="scientific">Crucibulum laeve</name>
    <dbReference type="NCBI Taxonomy" id="68775"/>
    <lineage>
        <taxon>Eukaryota</taxon>
        <taxon>Fungi</taxon>
        <taxon>Dikarya</taxon>
        <taxon>Basidiomycota</taxon>
        <taxon>Agaricomycotina</taxon>
        <taxon>Agaricomycetes</taxon>
        <taxon>Agaricomycetidae</taxon>
        <taxon>Agaricales</taxon>
        <taxon>Agaricineae</taxon>
        <taxon>Nidulariaceae</taxon>
        <taxon>Crucibulum</taxon>
    </lineage>
</organism>
<keyword evidence="3" id="KW-0418">Kinase</keyword>
<evidence type="ECO:0000313" key="4">
    <source>
        <dbReference type="Proteomes" id="UP000308652"/>
    </source>
</evidence>
<dbReference type="InterPro" id="IPR000719">
    <property type="entry name" value="Prot_kinase_dom"/>
</dbReference>
<name>A0A5C3M1X5_9AGAR</name>
<dbReference type="AlphaFoldDB" id="A0A5C3M1X5"/>
<dbReference type="InterPro" id="IPR011009">
    <property type="entry name" value="Kinase-like_dom_sf"/>
</dbReference>
<dbReference type="STRING" id="68775.A0A5C3M1X5"/>
<dbReference type="InterPro" id="IPR001245">
    <property type="entry name" value="Ser-Thr/Tyr_kinase_cat_dom"/>
</dbReference>
<accession>A0A5C3M1X5</accession>
<gene>
    <name evidence="3" type="ORF">BDQ12DRAFT_681702</name>
</gene>
<dbReference type="SMART" id="SM00220">
    <property type="entry name" value="S_TKc"/>
    <property type="match status" value="1"/>
</dbReference>
<dbReference type="Gene3D" id="1.10.510.10">
    <property type="entry name" value="Transferase(Phosphotransferase) domain 1"/>
    <property type="match status" value="1"/>
</dbReference>
<dbReference type="PANTHER" id="PTHR44329:SF11">
    <property type="entry name" value="OS09G0443600 PROTEIN"/>
    <property type="match status" value="1"/>
</dbReference>
<evidence type="ECO:0000256" key="1">
    <source>
        <dbReference type="SAM" id="MobiDB-lite"/>
    </source>
</evidence>
<dbReference type="Pfam" id="PF07714">
    <property type="entry name" value="PK_Tyr_Ser-Thr"/>
    <property type="match status" value="1"/>
</dbReference>
<dbReference type="SUPFAM" id="SSF56112">
    <property type="entry name" value="Protein kinase-like (PK-like)"/>
    <property type="match status" value="1"/>
</dbReference>
<keyword evidence="4" id="KW-1185">Reference proteome</keyword>
<dbReference type="EMBL" id="ML213599">
    <property type="protein sequence ID" value="TFK39389.1"/>
    <property type="molecule type" value="Genomic_DNA"/>
</dbReference>
<dbReference type="OrthoDB" id="346907at2759"/>
<proteinExistence type="predicted"/>
<reference evidence="3 4" key="1">
    <citation type="journal article" date="2019" name="Nat. Ecol. Evol.">
        <title>Megaphylogeny resolves global patterns of mushroom evolution.</title>
        <authorList>
            <person name="Varga T."/>
            <person name="Krizsan K."/>
            <person name="Foldi C."/>
            <person name="Dima B."/>
            <person name="Sanchez-Garcia M."/>
            <person name="Sanchez-Ramirez S."/>
            <person name="Szollosi G.J."/>
            <person name="Szarkandi J.G."/>
            <person name="Papp V."/>
            <person name="Albert L."/>
            <person name="Andreopoulos W."/>
            <person name="Angelini C."/>
            <person name="Antonin V."/>
            <person name="Barry K.W."/>
            <person name="Bougher N.L."/>
            <person name="Buchanan P."/>
            <person name="Buyck B."/>
            <person name="Bense V."/>
            <person name="Catcheside P."/>
            <person name="Chovatia M."/>
            <person name="Cooper J."/>
            <person name="Damon W."/>
            <person name="Desjardin D."/>
            <person name="Finy P."/>
            <person name="Geml J."/>
            <person name="Haridas S."/>
            <person name="Hughes K."/>
            <person name="Justo A."/>
            <person name="Karasinski D."/>
            <person name="Kautmanova I."/>
            <person name="Kiss B."/>
            <person name="Kocsube S."/>
            <person name="Kotiranta H."/>
            <person name="LaButti K.M."/>
            <person name="Lechner B.E."/>
            <person name="Liimatainen K."/>
            <person name="Lipzen A."/>
            <person name="Lukacs Z."/>
            <person name="Mihaltcheva S."/>
            <person name="Morgado L.N."/>
            <person name="Niskanen T."/>
            <person name="Noordeloos M.E."/>
            <person name="Ohm R.A."/>
            <person name="Ortiz-Santana B."/>
            <person name="Ovrebo C."/>
            <person name="Racz N."/>
            <person name="Riley R."/>
            <person name="Savchenko A."/>
            <person name="Shiryaev A."/>
            <person name="Soop K."/>
            <person name="Spirin V."/>
            <person name="Szebenyi C."/>
            <person name="Tomsovsky M."/>
            <person name="Tulloss R.E."/>
            <person name="Uehling J."/>
            <person name="Grigoriev I.V."/>
            <person name="Vagvolgyi C."/>
            <person name="Papp T."/>
            <person name="Martin F.M."/>
            <person name="Miettinen O."/>
            <person name="Hibbett D.S."/>
            <person name="Nagy L.G."/>
        </authorList>
    </citation>
    <scope>NUCLEOTIDE SEQUENCE [LARGE SCALE GENOMIC DNA]</scope>
    <source>
        <strain evidence="3 4">CBS 166.37</strain>
    </source>
</reference>
<feature type="region of interest" description="Disordered" evidence="1">
    <location>
        <begin position="483"/>
        <end position="503"/>
    </location>
</feature>
<sequence>MISLERASHPARSLGVWHLPVVNEYLQQLESDFPDAWHLLYTIHDRIWAVPRSDRSKSNASIQDEISYLASILKSNPRLFLGCNVLMRDRGFSVQCPHDAAEVEYFVFITPSGSTILSTIEGKTSSSESLMHLRATLFTSDHPFDKIIADNPSVSWMTCIAELLQVELDSRRPMTSSYRRKIFHCLRMLAKRSIIPPSLFLSNIIRTEGHPLSWGGFANIHQGKIGDVTVCLKVLRMFDLSPDARKTSTSYKEFASEALIWRQLDHPNILPMLGASDEIYAPFLCLVSPYMQNGNIMSFLKQHPEHDRFTSILEVVAGITYLHALDPPITHKDIKGANILVKDDGRCCLADFGLSSAYGSQQLTTTSHFKGSVRWLAPELIAPGRFPNHIAGLPGDIYALACTIYEIYTGKPPLSHLATDVAVIQAVILENKRESLPPTPSSMWDNRERRLWLLVDECWHTSPSERPDITFISKILMEIRDSQHGEDIQDGPTDVSISESANSDQPMLGIHEQRAHSSTSVGHAKSLLAGFNCGAIASWPKRFKSSR</sequence>
<protein>
    <submittedName>
        <fullName evidence="3">Kinase-like domain-containing protein</fullName>
    </submittedName>
</protein>
<evidence type="ECO:0000313" key="3">
    <source>
        <dbReference type="EMBL" id="TFK39389.1"/>
    </source>
</evidence>
<dbReference type="PANTHER" id="PTHR44329">
    <property type="entry name" value="SERINE/THREONINE-PROTEIN KINASE TNNI3K-RELATED"/>
    <property type="match status" value="1"/>
</dbReference>
<dbReference type="Proteomes" id="UP000308652">
    <property type="component" value="Unassembled WGS sequence"/>
</dbReference>
<feature type="domain" description="Protein kinase" evidence="2">
    <location>
        <begin position="206"/>
        <end position="479"/>
    </location>
</feature>
<dbReference type="InterPro" id="IPR051681">
    <property type="entry name" value="Ser/Thr_Kinases-Pseudokinases"/>
</dbReference>
<dbReference type="PROSITE" id="PS50011">
    <property type="entry name" value="PROTEIN_KINASE_DOM"/>
    <property type="match status" value="1"/>
</dbReference>
<dbReference type="PROSITE" id="PS00108">
    <property type="entry name" value="PROTEIN_KINASE_ST"/>
    <property type="match status" value="1"/>
</dbReference>
<dbReference type="InterPro" id="IPR008271">
    <property type="entry name" value="Ser/Thr_kinase_AS"/>
</dbReference>
<keyword evidence="3" id="KW-0808">Transferase</keyword>
<dbReference type="GO" id="GO:0005524">
    <property type="term" value="F:ATP binding"/>
    <property type="evidence" value="ECO:0007669"/>
    <property type="project" value="InterPro"/>
</dbReference>